<dbReference type="SMART" id="SM00347">
    <property type="entry name" value="HTH_MARR"/>
    <property type="match status" value="1"/>
</dbReference>
<dbReference type="Pfam" id="PF12802">
    <property type="entry name" value="MarR_2"/>
    <property type="match status" value="1"/>
</dbReference>
<dbReference type="EMBL" id="BNED01000005">
    <property type="protein sequence ID" value="GHI79986.1"/>
    <property type="molecule type" value="Genomic_DNA"/>
</dbReference>
<dbReference type="PROSITE" id="PS50995">
    <property type="entry name" value="HTH_MARR_2"/>
    <property type="match status" value="1"/>
</dbReference>
<dbReference type="InterPro" id="IPR036390">
    <property type="entry name" value="WH_DNA-bd_sf"/>
</dbReference>
<dbReference type="InterPro" id="IPR000835">
    <property type="entry name" value="HTH_MarR-typ"/>
</dbReference>
<dbReference type="InterPro" id="IPR039422">
    <property type="entry name" value="MarR/SlyA-like"/>
</dbReference>
<proteinExistence type="predicted"/>
<dbReference type="PANTHER" id="PTHR33164:SF99">
    <property type="entry name" value="MARR FAMILY REGULATORY PROTEIN"/>
    <property type="match status" value="1"/>
</dbReference>
<evidence type="ECO:0000313" key="2">
    <source>
        <dbReference type="EMBL" id="GHI79986.1"/>
    </source>
</evidence>
<name>A0ABQ3THV7_9ACTN</name>
<dbReference type="SUPFAM" id="SSF46785">
    <property type="entry name" value="Winged helix' DNA-binding domain"/>
    <property type="match status" value="1"/>
</dbReference>
<gene>
    <name evidence="2" type="ORF">Sspor_55470</name>
</gene>
<accession>A0ABQ3THV7</accession>
<dbReference type="PANTHER" id="PTHR33164">
    <property type="entry name" value="TRANSCRIPTIONAL REGULATOR, MARR FAMILY"/>
    <property type="match status" value="1"/>
</dbReference>
<protein>
    <submittedName>
        <fullName evidence="2">MarR family transcriptional regulator</fullName>
    </submittedName>
</protein>
<dbReference type="PRINTS" id="PR00598">
    <property type="entry name" value="HTHMARR"/>
</dbReference>
<comment type="caution">
    <text evidence="2">The sequence shown here is derived from an EMBL/GenBank/DDBJ whole genome shotgun (WGS) entry which is preliminary data.</text>
</comment>
<reference evidence="3" key="1">
    <citation type="submission" date="2023-07" db="EMBL/GenBank/DDBJ databases">
        <title>Whole genome shotgun sequence of Streptomyces spororaveus NBRC 15456.</title>
        <authorList>
            <person name="Komaki H."/>
            <person name="Tamura T."/>
        </authorList>
    </citation>
    <scope>NUCLEOTIDE SEQUENCE [LARGE SCALE GENOMIC DNA]</scope>
    <source>
        <strain evidence="3">NBRC 15456</strain>
    </source>
</reference>
<organism evidence="2 3">
    <name type="scientific">Streptomyces spororaveus</name>
    <dbReference type="NCBI Taxonomy" id="284039"/>
    <lineage>
        <taxon>Bacteria</taxon>
        <taxon>Bacillati</taxon>
        <taxon>Actinomycetota</taxon>
        <taxon>Actinomycetes</taxon>
        <taxon>Kitasatosporales</taxon>
        <taxon>Streptomycetaceae</taxon>
        <taxon>Streptomyces</taxon>
    </lineage>
</organism>
<evidence type="ECO:0000259" key="1">
    <source>
        <dbReference type="PROSITE" id="PS50995"/>
    </source>
</evidence>
<dbReference type="Gene3D" id="1.10.10.10">
    <property type="entry name" value="Winged helix-like DNA-binding domain superfamily/Winged helix DNA-binding domain"/>
    <property type="match status" value="1"/>
</dbReference>
<dbReference type="InterPro" id="IPR036388">
    <property type="entry name" value="WH-like_DNA-bd_sf"/>
</dbReference>
<sequence>MADMTPAPEPGPRWLTESEQDAWYAWRRMFPLVNAEIARDLTQDSGLSEADYDVLSVLGSTDGHRMRVSALAELMRWSRSRLSHQLTRMEQRGAVRREGVATDGRGAEVVLTDAGVAVITEAAPLHVESVRRHLIDALTPEQLRTLAEVGEVLRERLGARRKA</sequence>
<dbReference type="Proteomes" id="UP000608522">
    <property type="component" value="Unassembled WGS sequence"/>
</dbReference>
<keyword evidence="3" id="KW-1185">Reference proteome</keyword>
<feature type="domain" description="HTH marR-type" evidence="1">
    <location>
        <begin position="19"/>
        <end position="155"/>
    </location>
</feature>
<evidence type="ECO:0000313" key="3">
    <source>
        <dbReference type="Proteomes" id="UP000608522"/>
    </source>
</evidence>